<evidence type="ECO:0000313" key="4">
    <source>
        <dbReference type="Proteomes" id="UP000186914"/>
    </source>
</evidence>
<protein>
    <submittedName>
        <fullName evidence="3">Major Facilitator Superfamily protein</fullName>
    </submittedName>
</protein>
<keyword evidence="1" id="KW-0812">Transmembrane</keyword>
<dbReference type="GO" id="GO:0022857">
    <property type="term" value="F:transmembrane transporter activity"/>
    <property type="evidence" value="ECO:0007669"/>
    <property type="project" value="InterPro"/>
</dbReference>
<feature type="transmembrane region" description="Helical" evidence="1">
    <location>
        <begin position="252"/>
        <end position="269"/>
    </location>
</feature>
<feature type="domain" description="Major facilitator superfamily (MFS) profile" evidence="2">
    <location>
        <begin position="1"/>
        <end position="388"/>
    </location>
</feature>
<evidence type="ECO:0000313" key="3">
    <source>
        <dbReference type="EMBL" id="SIR82349.1"/>
    </source>
</evidence>
<dbReference type="RefSeq" id="WP_076431850.1">
    <property type="nucleotide sequence ID" value="NZ_FTNO01000005.1"/>
</dbReference>
<gene>
    <name evidence="3" type="ORF">SAMN05421858_3968</name>
</gene>
<feature type="transmembrane region" description="Helical" evidence="1">
    <location>
        <begin position="44"/>
        <end position="64"/>
    </location>
</feature>
<keyword evidence="1" id="KW-0472">Membrane</keyword>
<dbReference type="PANTHER" id="PTHR23530:SF1">
    <property type="entry name" value="PERMEASE, MAJOR FACILITATOR SUPERFAMILY-RELATED"/>
    <property type="match status" value="1"/>
</dbReference>
<evidence type="ECO:0000259" key="2">
    <source>
        <dbReference type="PROSITE" id="PS50850"/>
    </source>
</evidence>
<name>A0A1N7E2M6_9EURY</name>
<accession>A0A1N7E2M6</accession>
<feature type="transmembrane region" description="Helical" evidence="1">
    <location>
        <begin position="76"/>
        <end position="94"/>
    </location>
</feature>
<dbReference type="Proteomes" id="UP000186914">
    <property type="component" value="Unassembled WGS sequence"/>
</dbReference>
<dbReference type="PROSITE" id="PS50850">
    <property type="entry name" value="MFS"/>
    <property type="match status" value="1"/>
</dbReference>
<dbReference type="EMBL" id="FTNO01000005">
    <property type="protein sequence ID" value="SIR82349.1"/>
    <property type="molecule type" value="Genomic_DNA"/>
</dbReference>
<feature type="transmembrane region" description="Helical" evidence="1">
    <location>
        <begin position="281"/>
        <end position="308"/>
    </location>
</feature>
<dbReference type="Gene3D" id="1.20.1250.20">
    <property type="entry name" value="MFS general substrate transporter like domains"/>
    <property type="match status" value="1"/>
</dbReference>
<dbReference type="InterPro" id="IPR036259">
    <property type="entry name" value="MFS_trans_sf"/>
</dbReference>
<feature type="transmembrane region" description="Helical" evidence="1">
    <location>
        <begin position="100"/>
        <end position="123"/>
    </location>
</feature>
<dbReference type="InterPro" id="IPR053160">
    <property type="entry name" value="MFS_DHA3_Transporter"/>
</dbReference>
<feature type="transmembrane region" description="Helical" evidence="1">
    <location>
        <begin position="144"/>
        <end position="161"/>
    </location>
</feature>
<keyword evidence="4" id="KW-1185">Reference proteome</keyword>
<sequence length="402" mass="41640">MSQHTHSSTDSLIIRFYSYRGLTSGGFVYPILTVHALSQGLDLAGVGLAAGMFFAGTLLGEIPTGYVGDRIGRRNSLFVGSVLISVTHFGFAFADSLAGFVFFWGFWGVAATFRSGSTDAWLYDTLTDHDATETYTRVRGRATGVFYASAAISALVGGALYENWSALPFLLAGVLTAIGALVVLTLPEPAASRSNQGFSLAEARTALVSVVSNRTVRSFVLLSGIVLAVPETVEVFVQPVALSIGFRPSTLGPLYAGLMLAAAVGSSTADAIGRRIGVGRWFVVGPTLLAVVLLVASSVHAVALPVFFLSRGANTVTDTLGSTFVNDRVASHGRATTLSGVSMVHALVFLVARTAGGAVADATSPLVALAGFGCLAVGAVAVIRAAADPFSPRSTVRPEQAD</sequence>
<feature type="transmembrane region" description="Helical" evidence="1">
    <location>
        <begin position="167"/>
        <end position="186"/>
    </location>
</feature>
<dbReference type="Pfam" id="PF07690">
    <property type="entry name" value="MFS_1"/>
    <property type="match status" value="1"/>
</dbReference>
<feature type="transmembrane region" description="Helical" evidence="1">
    <location>
        <begin position="219"/>
        <end position="246"/>
    </location>
</feature>
<dbReference type="SUPFAM" id="SSF103473">
    <property type="entry name" value="MFS general substrate transporter"/>
    <property type="match status" value="1"/>
</dbReference>
<dbReference type="InterPro" id="IPR011701">
    <property type="entry name" value="MFS"/>
</dbReference>
<evidence type="ECO:0000256" key="1">
    <source>
        <dbReference type="SAM" id="Phobius"/>
    </source>
</evidence>
<dbReference type="OrthoDB" id="85689at2157"/>
<reference evidence="4" key="1">
    <citation type="submission" date="2017-01" db="EMBL/GenBank/DDBJ databases">
        <authorList>
            <person name="Varghese N."/>
            <person name="Submissions S."/>
        </authorList>
    </citation>
    <scope>NUCLEOTIDE SEQUENCE [LARGE SCALE GENOMIC DNA]</scope>
    <source>
        <strain evidence="4">CGMCC 1.7737</strain>
    </source>
</reference>
<dbReference type="InterPro" id="IPR020846">
    <property type="entry name" value="MFS_dom"/>
</dbReference>
<keyword evidence="1" id="KW-1133">Transmembrane helix</keyword>
<dbReference type="PANTHER" id="PTHR23530">
    <property type="entry name" value="TRANSPORT PROTEIN-RELATED"/>
    <property type="match status" value="1"/>
</dbReference>
<dbReference type="AlphaFoldDB" id="A0A1N7E2M6"/>
<feature type="transmembrane region" description="Helical" evidence="1">
    <location>
        <begin position="366"/>
        <end position="387"/>
    </location>
</feature>
<proteinExistence type="predicted"/>
<feature type="transmembrane region" description="Helical" evidence="1">
    <location>
        <begin position="12"/>
        <end position="32"/>
    </location>
</feature>
<organism evidence="3 4">
    <name type="scientific">Haladaptatus litoreus</name>
    <dbReference type="NCBI Taxonomy" id="553468"/>
    <lineage>
        <taxon>Archaea</taxon>
        <taxon>Methanobacteriati</taxon>
        <taxon>Methanobacteriota</taxon>
        <taxon>Stenosarchaea group</taxon>
        <taxon>Halobacteria</taxon>
        <taxon>Halobacteriales</taxon>
        <taxon>Haladaptataceae</taxon>
        <taxon>Haladaptatus</taxon>
    </lineage>
</organism>